<name>A0A9P5U1Y3_9AGAR</name>
<keyword evidence="2" id="KW-1185">Reference proteome</keyword>
<evidence type="ECO:0000313" key="2">
    <source>
        <dbReference type="Proteomes" id="UP000772434"/>
    </source>
</evidence>
<gene>
    <name evidence="1" type="ORF">BDP27DRAFT_1368446</name>
</gene>
<reference evidence="1" key="1">
    <citation type="submission" date="2020-11" db="EMBL/GenBank/DDBJ databases">
        <authorList>
            <consortium name="DOE Joint Genome Institute"/>
            <person name="Ahrendt S."/>
            <person name="Riley R."/>
            <person name="Andreopoulos W."/>
            <person name="Labutti K."/>
            <person name="Pangilinan J."/>
            <person name="Ruiz-Duenas F.J."/>
            <person name="Barrasa J.M."/>
            <person name="Sanchez-Garcia M."/>
            <person name="Camarero S."/>
            <person name="Miyauchi S."/>
            <person name="Serrano A."/>
            <person name="Linde D."/>
            <person name="Babiker R."/>
            <person name="Drula E."/>
            <person name="Ayuso-Fernandez I."/>
            <person name="Pacheco R."/>
            <person name="Padilla G."/>
            <person name="Ferreira P."/>
            <person name="Barriuso J."/>
            <person name="Kellner H."/>
            <person name="Castanera R."/>
            <person name="Alfaro M."/>
            <person name="Ramirez L."/>
            <person name="Pisabarro A.G."/>
            <person name="Kuo A."/>
            <person name="Tritt A."/>
            <person name="Lipzen A."/>
            <person name="He G."/>
            <person name="Yan M."/>
            <person name="Ng V."/>
            <person name="Cullen D."/>
            <person name="Martin F."/>
            <person name="Rosso M.-N."/>
            <person name="Henrissat B."/>
            <person name="Hibbett D."/>
            <person name="Martinez A.T."/>
            <person name="Grigoriev I.V."/>
        </authorList>
    </citation>
    <scope>NUCLEOTIDE SEQUENCE</scope>
    <source>
        <strain evidence="1">AH 40177</strain>
    </source>
</reference>
<sequence length="299" mass="34218">MERKTMAREILRGDNIEAMALVFTNNDTVTTVRTPSQVTSSVALSFKPSENPGIQGQAKSSEIEPKQLFSSQTLLAVDVSILKFSNKKVVRKKRELKRNWQTMLQAGPSANAHPTINELIWTREWIDWERPERDYKLPLRRTSRCCQPQYRFQVAQSYSIRGDFVRSLSQSVGDFLARLGPISAKISPEYRARLSKTEQYRGNWRSSFRSIWLGLGRPDFHWASSVIDVDEVLMRLSDIFVGDDPRYQHSTAKSFASDLAMAGRSINAKRGQWATQLTRRLYPFCATFFSTLFVCDSAD</sequence>
<dbReference type="AlphaFoldDB" id="A0A9P5U1Y3"/>
<evidence type="ECO:0000313" key="1">
    <source>
        <dbReference type="EMBL" id="KAF9062942.1"/>
    </source>
</evidence>
<accession>A0A9P5U1Y3</accession>
<organism evidence="1 2">
    <name type="scientific">Rhodocollybia butyracea</name>
    <dbReference type="NCBI Taxonomy" id="206335"/>
    <lineage>
        <taxon>Eukaryota</taxon>
        <taxon>Fungi</taxon>
        <taxon>Dikarya</taxon>
        <taxon>Basidiomycota</taxon>
        <taxon>Agaricomycotina</taxon>
        <taxon>Agaricomycetes</taxon>
        <taxon>Agaricomycetidae</taxon>
        <taxon>Agaricales</taxon>
        <taxon>Marasmiineae</taxon>
        <taxon>Omphalotaceae</taxon>
        <taxon>Rhodocollybia</taxon>
    </lineage>
</organism>
<dbReference type="OrthoDB" id="10665285at2759"/>
<comment type="caution">
    <text evidence="1">The sequence shown here is derived from an EMBL/GenBank/DDBJ whole genome shotgun (WGS) entry which is preliminary data.</text>
</comment>
<proteinExistence type="predicted"/>
<protein>
    <submittedName>
        <fullName evidence="1">Uncharacterized protein</fullName>
    </submittedName>
</protein>
<dbReference type="EMBL" id="JADNRY010000158">
    <property type="protein sequence ID" value="KAF9062942.1"/>
    <property type="molecule type" value="Genomic_DNA"/>
</dbReference>
<dbReference type="Proteomes" id="UP000772434">
    <property type="component" value="Unassembled WGS sequence"/>
</dbReference>